<evidence type="ECO:0000256" key="2">
    <source>
        <dbReference type="SAM" id="SignalP"/>
    </source>
</evidence>
<feature type="chain" id="PRO_5022912430" evidence="2">
    <location>
        <begin position="20"/>
        <end position="216"/>
    </location>
</feature>
<feature type="transmembrane region" description="Helical" evidence="1">
    <location>
        <begin position="195"/>
        <end position="215"/>
    </location>
</feature>
<proteinExistence type="predicted"/>
<name>A0A5C3KMR2_COPMA</name>
<evidence type="ECO:0000256" key="1">
    <source>
        <dbReference type="SAM" id="Phobius"/>
    </source>
</evidence>
<gene>
    <name evidence="3" type="ORF">FA15DRAFT_672496</name>
</gene>
<feature type="signal peptide" evidence="2">
    <location>
        <begin position="1"/>
        <end position="19"/>
    </location>
</feature>
<protein>
    <submittedName>
        <fullName evidence="3">Uncharacterized protein</fullName>
    </submittedName>
</protein>
<dbReference type="EMBL" id="ML210266">
    <property type="protein sequence ID" value="TFK21496.1"/>
    <property type="molecule type" value="Genomic_DNA"/>
</dbReference>
<reference evidence="3 4" key="1">
    <citation type="journal article" date="2019" name="Nat. Ecol. Evol.">
        <title>Megaphylogeny resolves global patterns of mushroom evolution.</title>
        <authorList>
            <person name="Varga T."/>
            <person name="Krizsan K."/>
            <person name="Foldi C."/>
            <person name="Dima B."/>
            <person name="Sanchez-Garcia M."/>
            <person name="Sanchez-Ramirez S."/>
            <person name="Szollosi G.J."/>
            <person name="Szarkandi J.G."/>
            <person name="Papp V."/>
            <person name="Albert L."/>
            <person name="Andreopoulos W."/>
            <person name="Angelini C."/>
            <person name="Antonin V."/>
            <person name="Barry K.W."/>
            <person name="Bougher N.L."/>
            <person name="Buchanan P."/>
            <person name="Buyck B."/>
            <person name="Bense V."/>
            <person name="Catcheside P."/>
            <person name="Chovatia M."/>
            <person name="Cooper J."/>
            <person name="Damon W."/>
            <person name="Desjardin D."/>
            <person name="Finy P."/>
            <person name="Geml J."/>
            <person name="Haridas S."/>
            <person name="Hughes K."/>
            <person name="Justo A."/>
            <person name="Karasinski D."/>
            <person name="Kautmanova I."/>
            <person name="Kiss B."/>
            <person name="Kocsube S."/>
            <person name="Kotiranta H."/>
            <person name="LaButti K.M."/>
            <person name="Lechner B.E."/>
            <person name="Liimatainen K."/>
            <person name="Lipzen A."/>
            <person name="Lukacs Z."/>
            <person name="Mihaltcheva S."/>
            <person name="Morgado L.N."/>
            <person name="Niskanen T."/>
            <person name="Noordeloos M.E."/>
            <person name="Ohm R.A."/>
            <person name="Ortiz-Santana B."/>
            <person name="Ovrebo C."/>
            <person name="Racz N."/>
            <person name="Riley R."/>
            <person name="Savchenko A."/>
            <person name="Shiryaev A."/>
            <person name="Soop K."/>
            <person name="Spirin V."/>
            <person name="Szebenyi C."/>
            <person name="Tomsovsky M."/>
            <person name="Tulloss R.E."/>
            <person name="Uehling J."/>
            <person name="Grigoriev I.V."/>
            <person name="Vagvolgyi C."/>
            <person name="Papp T."/>
            <person name="Martin F.M."/>
            <person name="Miettinen O."/>
            <person name="Hibbett D.S."/>
            <person name="Nagy L.G."/>
        </authorList>
    </citation>
    <scope>NUCLEOTIDE SEQUENCE [LARGE SCALE GENOMIC DNA]</scope>
    <source>
        <strain evidence="3 4">CBS 121175</strain>
    </source>
</reference>
<keyword evidence="2" id="KW-0732">Signal</keyword>
<sequence length="216" mass="23005">MLLFNSGVILFLCSAVTYAAFTRPITDPDIGTIIQSARGTFCFQPTARSELPPAGQTELICTSIKNDPSLELVFAQQLLNATTSINYYHAPEGGSVVRLGGANFTLRLPPIPTYLCVSGQASDGEFVTRCATTFMDDDFGGPIGCEERSVAQVKNDDGCYTPPEGPPPTSSPTFTRVPVQTDRVMSSADISAPSIWMIHAVCACLGLVFIGASLIQ</sequence>
<keyword evidence="1" id="KW-0812">Transmembrane</keyword>
<organism evidence="3 4">
    <name type="scientific">Coprinopsis marcescibilis</name>
    <name type="common">Agaric fungus</name>
    <name type="synonym">Psathyrella marcescibilis</name>
    <dbReference type="NCBI Taxonomy" id="230819"/>
    <lineage>
        <taxon>Eukaryota</taxon>
        <taxon>Fungi</taxon>
        <taxon>Dikarya</taxon>
        <taxon>Basidiomycota</taxon>
        <taxon>Agaricomycotina</taxon>
        <taxon>Agaricomycetes</taxon>
        <taxon>Agaricomycetidae</taxon>
        <taxon>Agaricales</taxon>
        <taxon>Agaricineae</taxon>
        <taxon>Psathyrellaceae</taxon>
        <taxon>Coprinopsis</taxon>
    </lineage>
</organism>
<keyword evidence="4" id="KW-1185">Reference proteome</keyword>
<keyword evidence="1" id="KW-1133">Transmembrane helix</keyword>
<keyword evidence="1" id="KW-0472">Membrane</keyword>
<evidence type="ECO:0000313" key="4">
    <source>
        <dbReference type="Proteomes" id="UP000307440"/>
    </source>
</evidence>
<dbReference type="AlphaFoldDB" id="A0A5C3KMR2"/>
<evidence type="ECO:0000313" key="3">
    <source>
        <dbReference type="EMBL" id="TFK21496.1"/>
    </source>
</evidence>
<dbReference type="OrthoDB" id="3058970at2759"/>
<accession>A0A5C3KMR2</accession>
<dbReference type="Proteomes" id="UP000307440">
    <property type="component" value="Unassembled WGS sequence"/>
</dbReference>